<sequence length="510" mass="54318">MPGHGGRRAARSGLHDAGTRRYAHRVYARRKGGAMNGRDNAHHDAPGNVVDLLIVGAGPAGLKAAQEASQAGLSVWLADENPLPGGQIYRNVTRSPVSNAEAIFGAEYAAGRRLAAAASSPTIRYLPNTLVWQITPEKQAFLLEKGAVTRHHQIQARFILLAVGAQERTFPMPGWTLPGAMTVGAAQLLMKSAGLLPPSPSVLVGNGPLLLLFAAQVIRAGGQIQAILDTTAPRRYLNALPLLPAALRHTPGYLYKGWRLLREIKRAGIPYFSGVDNLAIEGDKQVSAVRFTQRGKTRRLATPAVLTHIGVTPAVQLANALGCRLQWDNQQQYWFPELDEWQRASLPGVYIAGDAGGIVGAEASELSGHIAALDILHAAGVITLQERDKTAGPLQATLRNQLAIRPFLAALYPVPPAAYQPEDSVTICRCEQVSAGEIRAAAKIGCGGANQLKAFTRCGMGPCQGRMCGQNAARLLADAQGSAMAEVGYQRARFPLKPITLAELAQSGEE</sequence>
<dbReference type="PRINTS" id="PR00469">
    <property type="entry name" value="PNDRDTASEII"/>
</dbReference>
<reference evidence="5 6" key="1">
    <citation type="submission" date="2018-04" db="EMBL/GenBank/DDBJ databases">
        <title>Brenneria corticis sp.nov.</title>
        <authorList>
            <person name="Li Y."/>
        </authorList>
    </citation>
    <scope>NUCLEOTIDE SEQUENCE [LARGE SCALE GENOMIC DNA]</scope>
    <source>
        <strain evidence="5 6">CFCC 11842</strain>
    </source>
</reference>
<protein>
    <submittedName>
        <fullName evidence="5">FAD/NAD(P)-binding oxidoreductase</fullName>
    </submittedName>
</protein>
<evidence type="ECO:0000256" key="1">
    <source>
        <dbReference type="ARBA" id="ARBA00023002"/>
    </source>
</evidence>
<organism evidence="5 6">
    <name type="scientific">Brenneria corticis</name>
    <dbReference type="NCBI Taxonomy" id="2173106"/>
    <lineage>
        <taxon>Bacteria</taxon>
        <taxon>Pseudomonadati</taxon>
        <taxon>Pseudomonadota</taxon>
        <taxon>Gammaproteobacteria</taxon>
        <taxon>Enterobacterales</taxon>
        <taxon>Pectobacteriaceae</taxon>
        <taxon>Brenneria</taxon>
    </lineage>
</organism>
<dbReference type="InterPro" id="IPR051691">
    <property type="entry name" value="Metab_Enz_Cyan_OpOx_G3PDH"/>
</dbReference>
<feature type="domain" description="FAD/NAD(P)-binding" evidence="3">
    <location>
        <begin position="51"/>
        <end position="355"/>
    </location>
</feature>
<evidence type="ECO:0000259" key="3">
    <source>
        <dbReference type="Pfam" id="PF07992"/>
    </source>
</evidence>
<accession>A0A2U1UD18</accession>
<evidence type="ECO:0000313" key="5">
    <source>
        <dbReference type="EMBL" id="PWC19576.1"/>
    </source>
</evidence>
<dbReference type="PRINTS" id="PR00368">
    <property type="entry name" value="FADPNR"/>
</dbReference>
<dbReference type="AlphaFoldDB" id="A0A2U1UD18"/>
<dbReference type="EMBL" id="QDKH01000001">
    <property type="protein sequence ID" value="PWC19576.1"/>
    <property type="molecule type" value="Genomic_DNA"/>
</dbReference>
<comment type="caution">
    <text evidence="5">The sequence shown here is derived from an EMBL/GenBank/DDBJ whole genome shotgun (WGS) entry which is preliminary data.</text>
</comment>
<dbReference type="Pfam" id="PF17806">
    <property type="entry name" value="SO_alpha_A3"/>
    <property type="match status" value="1"/>
</dbReference>
<dbReference type="Gene3D" id="3.50.50.60">
    <property type="entry name" value="FAD/NAD(P)-binding domain"/>
    <property type="match status" value="3"/>
</dbReference>
<name>A0A2U1UD18_9GAMM</name>
<dbReference type="CDD" id="cd19946">
    <property type="entry name" value="GlpA-like_Fer2_BFD-like"/>
    <property type="match status" value="1"/>
</dbReference>
<evidence type="ECO:0000256" key="2">
    <source>
        <dbReference type="SAM" id="MobiDB-lite"/>
    </source>
</evidence>
<feature type="region of interest" description="Disordered" evidence="2">
    <location>
        <begin position="1"/>
        <end position="22"/>
    </location>
</feature>
<gene>
    <name evidence="5" type="ORF">DDT56_00970</name>
</gene>
<dbReference type="PANTHER" id="PTHR42949:SF3">
    <property type="entry name" value="ANAEROBIC GLYCEROL-3-PHOSPHATE DEHYDROGENASE SUBUNIT B"/>
    <property type="match status" value="1"/>
</dbReference>
<dbReference type="InterPro" id="IPR041854">
    <property type="entry name" value="BFD-like_2Fe2S-bd_dom_sf"/>
</dbReference>
<keyword evidence="1" id="KW-0560">Oxidoreductase</keyword>
<dbReference type="InterPro" id="IPR023753">
    <property type="entry name" value="FAD/NAD-binding_dom"/>
</dbReference>
<dbReference type="InterPro" id="IPR036188">
    <property type="entry name" value="FAD/NAD-bd_sf"/>
</dbReference>
<proteinExistence type="predicted"/>
<keyword evidence="6" id="KW-1185">Reference proteome</keyword>
<feature type="compositionally biased region" description="Basic residues" evidence="2">
    <location>
        <begin position="1"/>
        <end position="10"/>
    </location>
</feature>
<dbReference type="SUPFAM" id="SSF51905">
    <property type="entry name" value="FAD/NAD(P)-binding domain"/>
    <property type="match status" value="1"/>
</dbReference>
<dbReference type="Proteomes" id="UP000296159">
    <property type="component" value="Unassembled WGS sequence"/>
</dbReference>
<dbReference type="PANTHER" id="PTHR42949">
    <property type="entry name" value="ANAEROBIC GLYCEROL-3-PHOSPHATE DEHYDROGENASE SUBUNIT B"/>
    <property type="match status" value="1"/>
</dbReference>
<feature type="domain" description="SoxA A3" evidence="4">
    <location>
        <begin position="431"/>
        <end position="505"/>
    </location>
</feature>
<dbReference type="InterPro" id="IPR041117">
    <property type="entry name" value="SoxA_A3"/>
</dbReference>
<evidence type="ECO:0000259" key="4">
    <source>
        <dbReference type="Pfam" id="PF17806"/>
    </source>
</evidence>
<evidence type="ECO:0000313" key="6">
    <source>
        <dbReference type="Proteomes" id="UP000296159"/>
    </source>
</evidence>
<dbReference type="InterPro" id="IPR017224">
    <property type="entry name" value="Opine_Oxase_asu/HCN_bsu"/>
</dbReference>
<dbReference type="GO" id="GO:0016491">
    <property type="term" value="F:oxidoreductase activity"/>
    <property type="evidence" value="ECO:0007669"/>
    <property type="project" value="UniProtKB-KW"/>
</dbReference>
<dbReference type="Pfam" id="PF07992">
    <property type="entry name" value="Pyr_redox_2"/>
    <property type="match status" value="1"/>
</dbReference>
<dbReference type="Gene3D" id="1.10.10.1100">
    <property type="entry name" value="BFD-like [2Fe-2S]-binding domain"/>
    <property type="match status" value="1"/>
</dbReference>
<dbReference type="PIRSF" id="PIRSF037495">
    <property type="entry name" value="Opine_OX_OoxA/HcnB"/>
    <property type="match status" value="1"/>
</dbReference>